<gene>
    <name evidence="1" type="ORF">SG34_004115</name>
</gene>
<dbReference type="Proteomes" id="UP000032352">
    <property type="component" value="Chromosome"/>
</dbReference>
<reference evidence="1 2" key="2">
    <citation type="journal article" date="2022" name="Mar. Drugs">
        <title>Bioassay-Guided Fractionation Leads to the Detection of Cholic Acid Generated by the Rare Thalassomonas sp.</title>
        <authorList>
            <person name="Pheiffer F."/>
            <person name="Schneider Y.K."/>
            <person name="Hansen E.H."/>
            <person name="Andersen J.H."/>
            <person name="Isaksson J."/>
            <person name="Busche T."/>
            <person name="R C."/>
            <person name="Kalinowski J."/>
            <person name="Zyl L.V."/>
            <person name="Trindade M."/>
        </authorList>
    </citation>
    <scope>NUCLEOTIDE SEQUENCE [LARGE SCALE GENOMIC DNA]</scope>
    <source>
        <strain evidence="1 2">XOM25</strain>
    </source>
</reference>
<evidence type="ECO:0000313" key="2">
    <source>
        <dbReference type="Proteomes" id="UP000032352"/>
    </source>
</evidence>
<dbReference type="RefSeq" id="WP_044838621.1">
    <property type="nucleotide sequence ID" value="NZ_CP059733.1"/>
</dbReference>
<evidence type="ECO:0000313" key="1">
    <source>
        <dbReference type="EMBL" id="WDE06124.1"/>
    </source>
</evidence>
<name>A0AAE9Z4Y3_9GAMM</name>
<accession>A0AAE9Z4Y3</accession>
<dbReference type="AlphaFoldDB" id="A0AAE9Z4Y3"/>
<dbReference type="EMBL" id="CP059733">
    <property type="protein sequence ID" value="WDE06124.1"/>
    <property type="molecule type" value="Genomic_DNA"/>
</dbReference>
<proteinExistence type="predicted"/>
<dbReference type="KEGG" id="tvd:SG34_004115"/>
<organism evidence="1 2">
    <name type="scientific">Thalassomonas viridans</name>
    <dbReference type="NCBI Taxonomy" id="137584"/>
    <lineage>
        <taxon>Bacteria</taxon>
        <taxon>Pseudomonadati</taxon>
        <taxon>Pseudomonadota</taxon>
        <taxon>Gammaproteobacteria</taxon>
        <taxon>Alteromonadales</taxon>
        <taxon>Colwelliaceae</taxon>
        <taxon>Thalassomonas</taxon>
    </lineage>
</organism>
<keyword evidence="2" id="KW-1185">Reference proteome</keyword>
<reference evidence="1 2" key="1">
    <citation type="journal article" date="2015" name="Genome Announc.">
        <title>Draft Genome Sequences of Marine Isolates of Thalassomonas viridans and Thalassomonas actiniarum.</title>
        <authorList>
            <person name="Olonade I."/>
            <person name="van Zyl L.J."/>
            <person name="Trindade M."/>
        </authorList>
    </citation>
    <scope>NUCLEOTIDE SEQUENCE [LARGE SCALE GENOMIC DNA]</scope>
    <source>
        <strain evidence="1 2">XOM25</strain>
    </source>
</reference>
<protein>
    <submittedName>
        <fullName evidence="1">Uncharacterized protein</fullName>
    </submittedName>
</protein>
<sequence length="164" mass="18744">MHQTLITKLIGIVRQKLKEQQLLPEHNQTTIMQILNESGVGGIGFQAMAELRAEVLAGLGIGLCPPGTLRQNLQGFLFDYDVFRPSELRYYFPADPEAEIFSNLTELGYILKTQVEEDEPIWRPKLMRRDTVKKKLAARDRVGSPEYLAYLSYRPMPPSKLTKH</sequence>